<dbReference type="Pfam" id="PF00092">
    <property type="entry name" value="VWA"/>
    <property type="match status" value="1"/>
</dbReference>
<evidence type="ECO:0000259" key="5">
    <source>
        <dbReference type="PROSITE" id="PS50234"/>
    </source>
</evidence>
<name>A0A7X9IKB4_9DELT</name>
<dbReference type="InterPro" id="IPR036465">
    <property type="entry name" value="vWFA_dom_sf"/>
</dbReference>
<evidence type="ECO:0000256" key="4">
    <source>
        <dbReference type="ARBA" id="ARBA00023136"/>
    </source>
</evidence>
<dbReference type="PROSITE" id="PS50234">
    <property type="entry name" value="VWFA"/>
    <property type="match status" value="1"/>
</dbReference>
<evidence type="ECO:0000313" key="6">
    <source>
        <dbReference type="EMBL" id="NMC62954.1"/>
    </source>
</evidence>
<keyword evidence="2" id="KW-0812">Transmembrane</keyword>
<evidence type="ECO:0000256" key="2">
    <source>
        <dbReference type="ARBA" id="ARBA00022692"/>
    </source>
</evidence>
<dbReference type="EMBL" id="JAAZON010000322">
    <property type="protein sequence ID" value="NMC62954.1"/>
    <property type="molecule type" value="Genomic_DNA"/>
</dbReference>
<dbReference type="PANTHER" id="PTHR22550">
    <property type="entry name" value="SPORE GERMINATION PROTEIN"/>
    <property type="match status" value="1"/>
</dbReference>
<accession>A0A7X9IKB4</accession>
<reference evidence="6 7" key="1">
    <citation type="journal article" date="2020" name="Biotechnol. Biofuels">
        <title>New insights from the biogas microbiome by comprehensive genome-resolved metagenomics of nearly 1600 species originating from multiple anaerobic digesters.</title>
        <authorList>
            <person name="Campanaro S."/>
            <person name="Treu L."/>
            <person name="Rodriguez-R L.M."/>
            <person name="Kovalovszki A."/>
            <person name="Ziels R.M."/>
            <person name="Maus I."/>
            <person name="Zhu X."/>
            <person name="Kougias P.G."/>
            <person name="Basile A."/>
            <person name="Luo G."/>
            <person name="Schluter A."/>
            <person name="Konstantinidis K.T."/>
            <person name="Angelidaki I."/>
        </authorList>
    </citation>
    <scope>NUCLEOTIDE SEQUENCE [LARGE SCALE GENOMIC DNA]</scope>
    <source>
        <strain evidence="6">AS27yjCOA_65</strain>
    </source>
</reference>
<dbReference type="PANTHER" id="PTHR22550:SF5">
    <property type="entry name" value="LEUCINE ZIPPER PROTEIN 4"/>
    <property type="match status" value="1"/>
</dbReference>
<dbReference type="Pfam" id="PF07584">
    <property type="entry name" value="BatA"/>
    <property type="match status" value="1"/>
</dbReference>
<gene>
    <name evidence="6" type="ORF">GYA55_07270</name>
</gene>
<dbReference type="InterPro" id="IPR024163">
    <property type="entry name" value="Aerotolerance_reg_N"/>
</dbReference>
<dbReference type="AlphaFoldDB" id="A0A7X9IKB4"/>
<keyword evidence="4" id="KW-0472">Membrane</keyword>
<dbReference type="SMART" id="SM00327">
    <property type="entry name" value="VWA"/>
    <property type="match status" value="1"/>
</dbReference>
<evidence type="ECO:0000313" key="7">
    <source>
        <dbReference type="Proteomes" id="UP000524246"/>
    </source>
</evidence>
<dbReference type="Gene3D" id="3.40.50.410">
    <property type="entry name" value="von Willebrand factor, type A domain"/>
    <property type="match status" value="1"/>
</dbReference>
<keyword evidence="3" id="KW-1133">Transmembrane helix</keyword>
<proteinExistence type="predicted"/>
<dbReference type="Proteomes" id="UP000524246">
    <property type="component" value="Unassembled WGS sequence"/>
</dbReference>
<dbReference type="InterPro" id="IPR002035">
    <property type="entry name" value="VWF_A"/>
</dbReference>
<feature type="domain" description="VWFA" evidence="5">
    <location>
        <begin position="88"/>
        <end position="286"/>
    </location>
</feature>
<evidence type="ECO:0000256" key="3">
    <source>
        <dbReference type="ARBA" id="ARBA00022989"/>
    </source>
</evidence>
<dbReference type="SUPFAM" id="SSF53300">
    <property type="entry name" value="vWA-like"/>
    <property type="match status" value="1"/>
</dbReference>
<protein>
    <submittedName>
        <fullName evidence="6">VWA domain-containing protein</fullName>
    </submittedName>
</protein>
<organism evidence="6 7">
    <name type="scientific">SAR324 cluster bacterium</name>
    <dbReference type="NCBI Taxonomy" id="2024889"/>
    <lineage>
        <taxon>Bacteria</taxon>
        <taxon>Deltaproteobacteria</taxon>
        <taxon>SAR324 cluster</taxon>
    </lineage>
</organism>
<comment type="caution">
    <text evidence="6">The sequence shown here is derived from an EMBL/GenBank/DDBJ whole genome shotgun (WGS) entry which is preliminary data.</text>
</comment>
<evidence type="ECO:0000256" key="1">
    <source>
        <dbReference type="ARBA" id="ARBA00022475"/>
    </source>
</evidence>
<sequence>MIRFAHPELLSLLILLLPLAFIGGKEGSASSLKFPGVDMLKNLGVAKRTSLGQLKKALRFLSLIFLIIALARPQYVQGFTEIEASGVDVMLVLDVSGSMEALDFELDGKRSNRLDVVKSVTRDFIRARPNDRIGIVAFAARPYVASPLTLDHDWLLNRLDSLKVGSIEDGTAIGSALATASDRLQSQESKSKLVILLTDGMNNSGKVAPLTAAEAAKALGIKVYTVGAGTKGEVPIPTVDEFGRKRLMRANVDIDEVTLKQISEKTGGLFYRATDTKSLASIYQEINKLEKTTRKMKQFSSSKELFTVLSWLTLALLAAEQLLTHAWYRQVP</sequence>
<dbReference type="InterPro" id="IPR050768">
    <property type="entry name" value="UPF0353/GerABKA_families"/>
</dbReference>
<keyword evidence="1" id="KW-1003">Cell membrane</keyword>